<dbReference type="GeneID" id="25033824"/>
<dbReference type="GO" id="GO:0110092">
    <property type="term" value="C:nucleus leading edge"/>
    <property type="evidence" value="ECO:0007669"/>
    <property type="project" value="EnsemblFungi"/>
</dbReference>
<dbReference type="HOGENOM" id="CLU_1918310_0_0_1"/>
<keyword evidence="2" id="KW-1185">Reference proteome</keyword>
<protein>
    <submittedName>
        <fullName evidence="1">Bouquet formation protein Bqt1</fullName>
    </submittedName>
</protein>
<dbReference type="VEuPathDB" id="FungiDB:SOCG_04864"/>
<dbReference type="GO" id="GO:0030674">
    <property type="term" value="F:protein-macromolecule adaptor activity"/>
    <property type="evidence" value="ECO:0007669"/>
    <property type="project" value="EnsemblFungi"/>
</dbReference>
<gene>
    <name evidence="1" type="ORF">SOCG_04864</name>
</gene>
<accession>S9PSQ8</accession>
<reference evidence="1 2" key="1">
    <citation type="journal article" date="2011" name="Science">
        <title>Comparative functional genomics of the fission yeasts.</title>
        <authorList>
            <person name="Rhind N."/>
            <person name="Chen Z."/>
            <person name="Yassour M."/>
            <person name="Thompson D.A."/>
            <person name="Haas B.J."/>
            <person name="Habib N."/>
            <person name="Wapinski I."/>
            <person name="Roy S."/>
            <person name="Lin M.F."/>
            <person name="Heiman D.I."/>
            <person name="Young S.K."/>
            <person name="Furuya K."/>
            <person name="Guo Y."/>
            <person name="Pidoux A."/>
            <person name="Chen H.M."/>
            <person name="Robbertse B."/>
            <person name="Goldberg J.M."/>
            <person name="Aoki K."/>
            <person name="Bayne E.H."/>
            <person name="Berlin A.M."/>
            <person name="Desjardins C.A."/>
            <person name="Dobbs E."/>
            <person name="Dukaj L."/>
            <person name="Fan L."/>
            <person name="FitzGerald M.G."/>
            <person name="French C."/>
            <person name="Gujja S."/>
            <person name="Hansen K."/>
            <person name="Keifenheim D."/>
            <person name="Levin J.Z."/>
            <person name="Mosher R.A."/>
            <person name="Mueller C.A."/>
            <person name="Pfiffner J."/>
            <person name="Priest M."/>
            <person name="Russ C."/>
            <person name="Smialowska A."/>
            <person name="Swoboda P."/>
            <person name="Sykes S.M."/>
            <person name="Vaughn M."/>
            <person name="Vengrova S."/>
            <person name="Yoder R."/>
            <person name="Zeng Q."/>
            <person name="Allshire R."/>
            <person name="Baulcombe D."/>
            <person name="Birren B.W."/>
            <person name="Brown W."/>
            <person name="Ekwall K."/>
            <person name="Kellis M."/>
            <person name="Leatherwood J."/>
            <person name="Levin H."/>
            <person name="Margalit H."/>
            <person name="Martienssen R."/>
            <person name="Nieduszynski C.A."/>
            <person name="Spatafora J.W."/>
            <person name="Friedman N."/>
            <person name="Dalgaard J.Z."/>
            <person name="Baumann P."/>
            <person name="Niki H."/>
            <person name="Regev A."/>
            <person name="Nusbaum C."/>
        </authorList>
    </citation>
    <scope>NUCLEOTIDE SEQUENCE [LARGE SCALE GENOMIC DNA]</scope>
    <source>
        <strain evidence="2">yFS286</strain>
    </source>
</reference>
<dbReference type="GO" id="GO:0035974">
    <property type="term" value="C:meiotic spindle pole body"/>
    <property type="evidence" value="ECO:0007669"/>
    <property type="project" value="EnsemblFungi"/>
</dbReference>
<dbReference type="EMBL" id="KE503207">
    <property type="protein sequence ID" value="EPX72171.1"/>
    <property type="molecule type" value="Genomic_DNA"/>
</dbReference>
<evidence type="ECO:0000313" key="1">
    <source>
        <dbReference type="EMBL" id="EPX72171.1"/>
    </source>
</evidence>
<evidence type="ECO:0000313" key="2">
    <source>
        <dbReference type="Proteomes" id="UP000016088"/>
    </source>
</evidence>
<dbReference type="OrthoDB" id="5278287at2759"/>
<dbReference type="OMA" id="EFRIHYY"/>
<name>S9PSQ8_SCHOY</name>
<dbReference type="AlphaFoldDB" id="S9PSQ8"/>
<proteinExistence type="predicted"/>
<dbReference type="RefSeq" id="XP_013019465.1">
    <property type="nucleotide sequence ID" value="XM_013164011.1"/>
</dbReference>
<organism evidence="1 2">
    <name type="scientific">Schizosaccharomyces octosporus (strain yFS286)</name>
    <name type="common">Fission yeast</name>
    <name type="synonym">Octosporomyces octosporus</name>
    <dbReference type="NCBI Taxonomy" id="483514"/>
    <lineage>
        <taxon>Eukaryota</taxon>
        <taxon>Fungi</taxon>
        <taxon>Dikarya</taxon>
        <taxon>Ascomycota</taxon>
        <taxon>Taphrinomycotina</taxon>
        <taxon>Schizosaccharomycetes</taxon>
        <taxon>Schizosaccharomycetales</taxon>
        <taxon>Schizosaccharomycetaceae</taxon>
        <taxon>Schizosaccharomyces</taxon>
    </lineage>
</organism>
<dbReference type="GO" id="GO:0032121">
    <property type="term" value="P:meiotic attachment of telomeric heterochromatin to spindle pole body"/>
    <property type="evidence" value="ECO:0007669"/>
    <property type="project" value="EnsemblFungi"/>
</dbReference>
<dbReference type="Proteomes" id="UP000016088">
    <property type="component" value="Unassembled WGS sequence"/>
</dbReference>
<sequence length="132" mass="15645">MYFLTTTLIAFEQEGENYLTQVAIYTQIPVCTDPSCRDAQYLKRTLLQITFNGIQQLYTTFPNIWQYALLSKGKKEESLISIEEVPNSEFRIHYYVLPWTRRLRGYQTITIQNGVRVPLIKRSEKWRILVEC</sequence>
<dbReference type="GO" id="GO:0140445">
    <property type="term" value="C:chromosome, telomeric repeat region"/>
    <property type="evidence" value="ECO:0007669"/>
    <property type="project" value="EnsemblFungi"/>
</dbReference>